<dbReference type="PANTHER" id="PTHR43569">
    <property type="entry name" value="AMIDOHYDROLASE"/>
    <property type="match status" value="1"/>
</dbReference>
<dbReference type="EMBL" id="LT607409">
    <property type="protein sequence ID" value="SCF20646.1"/>
    <property type="molecule type" value="Genomic_DNA"/>
</dbReference>
<comment type="similarity">
    <text evidence="1">Belongs to the metallo-dependent hydrolases superfamily.</text>
</comment>
<evidence type="ECO:0000313" key="4">
    <source>
        <dbReference type="Proteomes" id="UP000198224"/>
    </source>
</evidence>
<evidence type="ECO:0000313" key="3">
    <source>
        <dbReference type="EMBL" id="SCF20646.1"/>
    </source>
</evidence>
<evidence type="ECO:0000259" key="2">
    <source>
        <dbReference type="Pfam" id="PF04909"/>
    </source>
</evidence>
<dbReference type="AlphaFoldDB" id="A0A1C4YJ31"/>
<dbReference type="RefSeq" id="WP_088989953.1">
    <property type="nucleotide sequence ID" value="NZ_LT607409.1"/>
</dbReference>
<proteinExistence type="inferred from homology"/>
<dbReference type="InterPro" id="IPR006680">
    <property type="entry name" value="Amidohydro-rel"/>
</dbReference>
<dbReference type="GO" id="GO:0016787">
    <property type="term" value="F:hydrolase activity"/>
    <property type="evidence" value="ECO:0007669"/>
    <property type="project" value="InterPro"/>
</dbReference>
<organism evidence="3 4">
    <name type="scientific">Micromonospora chokoriensis</name>
    <dbReference type="NCBI Taxonomy" id="356851"/>
    <lineage>
        <taxon>Bacteria</taxon>
        <taxon>Bacillati</taxon>
        <taxon>Actinomycetota</taxon>
        <taxon>Actinomycetes</taxon>
        <taxon>Micromonosporales</taxon>
        <taxon>Micromonosporaceae</taxon>
        <taxon>Micromonospora</taxon>
    </lineage>
</organism>
<dbReference type="InterPro" id="IPR032466">
    <property type="entry name" value="Metal_Hydrolase"/>
</dbReference>
<dbReference type="InterPro" id="IPR052350">
    <property type="entry name" value="Metallo-dep_Lactonases"/>
</dbReference>
<dbReference type="Proteomes" id="UP000198224">
    <property type="component" value="Chromosome I"/>
</dbReference>
<dbReference type="SUPFAM" id="SSF51556">
    <property type="entry name" value="Metallo-dependent hydrolases"/>
    <property type="match status" value="1"/>
</dbReference>
<keyword evidence="4" id="KW-1185">Reference proteome</keyword>
<accession>A0A1C4YJ31</accession>
<evidence type="ECO:0000256" key="1">
    <source>
        <dbReference type="ARBA" id="ARBA00038310"/>
    </source>
</evidence>
<reference evidence="4" key="1">
    <citation type="submission" date="2016-06" db="EMBL/GenBank/DDBJ databases">
        <authorList>
            <person name="Varghese N."/>
            <person name="Submissions Spin"/>
        </authorList>
    </citation>
    <scope>NUCLEOTIDE SEQUENCE [LARGE SCALE GENOMIC DNA]</scope>
    <source>
        <strain evidence="4">DSM 45160</strain>
    </source>
</reference>
<gene>
    <name evidence="3" type="ORF">GA0070612_4815</name>
</gene>
<dbReference type="PANTHER" id="PTHR43569:SF2">
    <property type="entry name" value="AMIDOHYDROLASE-RELATED DOMAIN-CONTAINING PROTEIN"/>
    <property type="match status" value="1"/>
</dbReference>
<feature type="domain" description="Amidohydrolase-related" evidence="2">
    <location>
        <begin position="13"/>
        <end position="289"/>
    </location>
</feature>
<dbReference type="Pfam" id="PF04909">
    <property type="entry name" value="Amidohydro_2"/>
    <property type="match status" value="1"/>
</dbReference>
<sequence>MTTGAGVRESGIVDAHHHLWVRARHPQPWIDPHTMAAIDDDFTPVDLGPATRVAGVTRTVVVQSVAARSETPELLGIAADDPLIAGVVGWVDLTADDVVGRLERLRAARGGERLVGIRHLVQSEPDPAYLDRPDVRRGVAAVGAAGLAFDLLVRHHQLPAATRLVRDLPQVRFVLDHLGKPPLGSGGLGDWPRDLRTLAAEPNTTAKLSGLVTEVSGSSWTVADLRPAVEHALEVFGPGRLMFGSDWPVCLLATSYTRWVRVLGDLLEPLTDGERAAIWRQTASREYRLAAS</sequence>
<protein>
    <submittedName>
        <fullName evidence="3">L-fuconolactonase</fullName>
    </submittedName>
</protein>
<name>A0A1C4YJ31_9ACTN</name>
<dbReference type="Gene3D" id="3.20.20.140">
    <property type="entry name" value="Metal-dependent hydrolases"/>
    <property type="match status" value="1"/>
</dbReference>